<evidence type="ECO:0000256" key="2">
    <source>
        <dbReference type="ARBA" id="ARBA00010489"/>
    </source>
</evidence>
<feature type="compositionally biased region" description="Basic residues" evidence="10">
    <location>
        <begin position="1"/>
        <end position="11"/>
    </location>
</feature>
<gene>
    <name evidence="12" type="primary">g327</name>
    <name evidence="12" type="ORF">C2E20_0327</name>
</gene>
<feature type="compositionally biased region" description="Low complexity" evidence="10">
    <location>
        <begin position="19"/>
        <end position="46"/>
    </location>
</feature>
<comment type="caution">
    <text evidence="12">The sequence shown here is derived from an EMBL/GenBank/DDBJ whole genome shotgun (WGS) entry which is preliminary data.</text>
</comment>
<dbReference type="EMBL" id="LHPF02000001">
    <property type="protein sequence ID" value="PSC76702.1"/>
    <property type="molecule type" value="Genomic_DNA"/>
</dbReference>
<comment type="subcellular location">
    <subcellularLocation>
        <location evidence="1">Nucleus</location>
    </subcellularLocation>
</comment>
<organism evidence="12 13">
    <name type="scientific">Micractinium conductrix</name>
    <dbReference type="NCBI Taxonomy" id="554055"/>
    <lineage>
        <taxon>Eukaryota</taxon>
        <taxon>Viridiplantae</taxon>
        <taxon>Chlorophyta</taxon>
        <taxon>core chlorophytes</taxon>
        <taxon>Trebouxiophyceae</taxon>
        <taxon>Chlorellales</taxon>
        <taxon>Chlorellaceae</taxon>
        <taxon>Chlorella clade</taxon>
        <taxon>Micractinium</taxon>
    </lineage>
</organism>
<evidence type="ECO:0000259" key="11">
    <source>
        <dbReference type="SMART" id="SM00479"/>
    </source>
</evidence>
<dbReference type="OrthoDB" id="16516at2759"/>
<evidence type="ECO:0000256" key="3">
    <source>
        <dbReference type="ARBA" id="ARBA00016937"/>
    </source>
</evidence>
<proteinExistence type="inferred from homology"/>
<evidence type="ECO:0000256" key="7">
    <source>
        <dbReference type="ARBA" id="ARBA00022839"/>
    </source>
</evidence>
<feature type="region of interest" description="Disordered" evidence="10">
    <location>
        <begin position="1"/>
        <end position="63"/>
    </location>
</feature>
<reference evidence="12 13" key="1">
    <citation type="journal article" date="2018" name="Plant J.">
        <title>Genome sequences of Chlorella sorokiniana UTEX 1602 and Micractinium conductrix SAG 241.80: implications to maltose excretion by a green alga.</title>
        <authorList>
            <person name="Arriola M.B."/>
            <person name="Velmurugan N."/>
            <person name="Zhang Y."/>
            <person name="Plunkett M.H."/>
            <person name="Hondzo H."/>
            <person name="Barney B.M."/>
        </authorList>
    </citation>
    <scope>NUCLEOTIDE SEQUENCE [LARGE SCALE GENOMIC DNA]</scope>
    <source>
        <strain evidence="12 13">SAG 241.80</strain>
    </source>
</reference>
<feature type="region of interest" description="Disordered" evidence="10">
    <location>
        <begin position="142"/>
        <end position="188"/>
    </location>
</feature>
<evidence type="ECO:0000256" key="5">
    <source>
        <dbReference type="ARBA" id="ARBA00022722"/>
    </source>
</evidence>
<keyword evidence="6" id="KW-0378">Hydrolase</keyword>
<keyword evidence="4" id="KW-0698">rRNA processing</keyword>
<evidence type="ECO:0000256" key="8">
    <source>
        <dbReference type="ARBA" id="ARBA00023242"/>
    </source>
</evidence>
<dbReference type="InterPro" id="IPR012337">
    <property type="entry name" value="RNaseH-like_sf"/>
</dbReference>
<dbReference type="Proteomes" id="UP000239649">
    <property type="component" value="Unassembled WGS sequence"/>
</dbReference>
<dbReference type="GO" id="GO:0005634">
    <property type="term" value="C:nucleus"/>
    <property type="evidence" value="ECO:0007669"/>
    <property type="project" value="UniProtKB-SubCell"/>
</dbReference>
<evidence type="ECO:0000256" key="6">
    <source>
        <dbReference type="ARBA" id="ARBA00022801"/>
    </source>
</evidence>
<evidence type="ECO:0000256" key="4">
    <source>
        <dbReference type="ARBA" id="ARBA00022552"/>
    </source>
</evidence>
<dbReference type="GO" id="GO:0003676">
    <property type="term" value="F:nucleic acid binding"/>
    <property type="evidence" value="ECO:0007669"/>
    <property type="project" value="InterPro"/>
</dbReference>
<comment type="function">
    <text evidence="9">Exoribonuclease involved in ribosome biosynthesis. Involved in the processing of ITS1, the internal transcribed spacer localized between the 18S and 5.8S rRNAs.</text>
</comment>
<dbReference type="InterPro" id="IPR047021">
    <property type="entry name" value="REXO1/3/4-like"/>
</dbReference>
<dbReference type="PANTHER" id="PTHR12801">
    <property type="entry name" value="RNA EXONUCLEASE REXO1 / RECO3 FAMILY MEMBER-RELATED"/>
    <property type="match status" value="1"/>
</dbReference>
<sequence length="405" mass="42084">MPHVKGNKFKPKPTSEQLAAAEAATAAEAAAAAAATQQQAQQQQQPGKRKKKKGKKQQQDAAAAADVTVEAAVPGAIGAGAAAGDGGPPPAKKRKGQQAALPLPAIPTVVAPAPKPGAAPAAAAAAATSNWAALKAVMDAAKQQQEASRPHWQRKRKAEAGGAAAAAAGGGVQPAVPANRPQSIGRDTEPTKLVAVDCEMVGVGPNGVRSALARVCVLNSAGNVLLDRYVRPKEKVTDFRTRVSGIRPASLRDAAPFDEVQRLVADLLAGRILVGHALDNDLEALLLSHRRNDVRDTARYPPLMKPQARMGKLKPRALRHLAQEQLGLAIQEGEHSPVDDARAALYLYLKHRKEWERWVAGGGRQADHPAMAKLAAAGGLGGGGGKHAGQLSLADLAKSDYMADF</sequence>
<feature type="domain" description="Exonuclease" evidence="11">
    <location>
        <begin position="192"/>
        <end position="357"/>
    </location>
</feature>
<comment type="similarity">
    <text evidence="2">Belongs to the REXO4 family.</text>
</comment>
<dbReference type="SMART" id="SM00479">
    <property type="entry name" value="EXOIII"/>
    <property type="match status" value="1"/>
</dbReference>
<dbReference type="InterPro" id="IPR036397">
    <property type="entry name" value="RNaseH_sf"/>
</dbReference>
<dbReference type="FunFam" id="3.30.420.10:FF:000007">
    <property type="entry name" value="Interferon-stimulated exonuclease gene 20"/>
    <property type="match status" value="1"/>
</dbReference>
<keyword evidence="5" id="KW-0540">Nuclease</keyword>
<dbReference type="STRING" id="554055.A0A2P6VRJ5"/>
<feature type="region of interest" description="Disordered" evidence="10">
    <location>
        <begin position="78"/>
        <end position="99"/>
    </location>
</feature>
<dbReference type="GO" id="GO:0006364">
    <property type="term" value="P:rRNA processing"/>
    <property type="evidence" value="ECO:0007669"/>
    <property type="project" value="UniProtKB-KW"/>
</dbReference>
<dbReference type="InterPro" id="IPR037431">
    <property type="entry name" value="REX4_DEDDh_dom"/>
</dbReference>
<dbReference type="AlphaFoldDB" id="A0A2P6VRJ5"/>
<evidence type="ECO:0000313" key="12">
    <source>
        <dbReference type="EMBL" id="PSC76702.1"/>
    </source>
</evidence>
<feature type="compositionally biased region" description="Basic residues" evidence="10">
    <location>
        <begin position="47"/>
        <end position="56"/>
    </location>
</feature>
<dbReference type="InterPro" id="IPR013520">
    <property type="entry name" value="Ribonucl_H"/>
</dbReference>
<dbReference type="SUPFAM" id="SSF53098">
    <property type="entry name" value="Ribonuclease H-like"/>
    <property type="match status" value="1"/>
</dbReference>
<name>A0A2P6VRJ5_9CHLO</name>
<keyword evidence="8" id="KW-0539">Nucleus</keyword>
<evidence type="ECO:0000256" key="1">
    <source>
        <dbReference type="ARBA" id="ARBA00004123"/>
    </source>
</evidence>
<dbReference type="Pfam" id="PF00929">
    <property type="entry name" value="RNase_T"/>
    <property type="match status" value="1"/>
</dbReference>
<dbReference type="PANTHER" id="PTHR12801:SF45">
    <property type="entry name" value="RNA EXONUCLEASE 4"/>
    <property type="match status" value="1"/>
</dbReference>
<accession>A0A2P6VRJ5</accession>
<protein>
    <recommendedName>
        <fullName evidence="3">RNA exonuclease 4</fullName>
    </recommendedName>
</protein>
<evidence type="ECO:0000313" key="13">
    <source>
        <dbReference type="Proteomes" id="UP000239649"/>
    </source>
</evidence>
<keyword evidence="13" id="KW-1185">Reference proteome</keyword>
<dbReference type="CDD" id="cd06144">
    <property type="entry name" value="REX4_like"/>
    <property type="match status" value="1"/>
</dbReference>
<dbReference type="Gene3D" id="3.30.420.10">
    <property type="entry name" value="Ribonuclease H-like superfamily/Ribonuclease H"/>
    <property type="match status" value="1"/>
</dbReference>
<keyword evidence="7 12" id="KW-0269">Exonuclease</keyword>
<evidence type="ECO:0000256" key="9">
    <source>
        <dbReference type="ARBA" id="ARBA00025599"/>
    </source>
</evidence>
<evidence type="ECO:0000256" key="10">
    <source>
        <dbReference type="SAM" id="MobiDB-lite"/>
    </source>
</evidence>
<dbReference type="GO" id="GO:0008408">
    <property type="term" value="F:3'-5' exonuclease activity"/>
    <property type="evidence" value="ECO:0007669"/>
    <property type="project" value="InterPro"/>
</dbReference>